<keyword evidence="3" id="KW-1185">Reference proteome</keyword>
<protein>
    <submittedName>
        <fullName evidence="2">Uncharacterized protein</fullName>
    </submittedName>
</protein>
<comment type="caution">
    <text evidence="2">The sequence shown here is derived from an EMBL/GenBank/DDBJ whole genome shotgun (WGS) entry which is preliminary data.</text>
</comment>
<evidence type="ECO:0000256" key="1">
    <source>
        <dbReference type="SAM" id="MobiDB-lite"/>
    </source>
</evidence>
<reference evidence="2 3" key="1">
    <citation type="submission" date="2018-05" db="EMBL/GenBank/DDBJ databases">
        <title>Draft genome sequence of Streptococcus panodentis CCUG 70867T.</title>
        <authorList>
            <person name="Salva-Serra F."/>
            <person name="Mendez V."/>
            <person name="Jaen-Luchoro D."/>
            <person name="Gonzales-Siles L."/>
            <person name="Karlsson R."/>
            <person name="Engstrom-Jakobsson H."/>
            <person name="Busquets A."/>
            <person name="Gomila M."/>
            <person name="Pineiro-Iglesias B."/>
            <person name="Bennasar-Figueras A."/>
            <person name="Seeger M."/>
            <person name="Moore E."/>
        </authorList>
    </citation>
    <scope>NUCLEOTIDE SEQUENCE [LARGE SCALE GENOMIC DNA]</scope>
    <source>
        <strain evidence="2 3">CCUG 70867</strain>
    </source>
</reference>
<gene>
    <name evidence="2" type="ORF">DHL47_05820</name>
</gene>
<evidence type="ECO:0000313" key="2">
    <source>
        <dbReference type="EMBL" id="MBP2620860.1"/>
    </source>
</evidence>
<name>A0ABS5AWA8_9STRE</name>
<sequence length="87" mass="9682">MGIKQTQFVSKQSGGLGGVGDKASEACISSTFETSSRKRHPPPLLKANEKTIHADELWGDSFNQGGEDYEMRPAAGMRRLFYLNRYE</sequence>
<accession>A0ABS5AWA8</accession>
<proteinExistence type="predicted"/>
<evidence type="ECO:0000313" key="3">
    <source>
        <dbReference type="Proteomes" id="UP001519349"/>
    </source>
</evidence>
<dbReference type="Proteomes" id="UP001519349">
    <property type="component" value="Unassembled WGS sequence"/>
</dbReference>
<dbReference type="EMBL" id="QFAY01000010">
    <property type="protein sequence ID" value="MBP2620860.1"/>
    <property type="molecule type" value="Genomic_DNA"/>
</dbReference>
<feature type="compositionally biased region" description="Polar residues" evidence="1">
    <location>
        <begin position="1"/>
        <end position="13"/>
    </location>
</feature>
<feature type="region of interest" description="Disordered" evidence="1">
    <location>
        <begin position="1"/>
        <end position="21"/>
    </location>
</feature>
<organism evidence="2 3">
    <name type="scientific">Streptococcus panodentis</name>
    <dbReference type="NCBI Taxonomy" id="1581472"/>
    <lineage>
        <taxon>Bacteria</taxon>
        <taxon>Bacillati</taxon>
        <taxon>Bacillota</taxon>
        <taxon>Bacilli</taxon>
        <taxon>Lactobacillales</taxon>
        <taxon>Streptococcaceae</taxon>
        <taxon>Streptococcus</taxon>
    </lineage>
</organism>